<dbReference type="InterPro" id="IPR036188">
    <property type="entry name" value="FAD/NAD-bd_sf"/>
</dbReference>
<dbReference type="SUPFAM" id="SSF51905">
    <property type="entry name" value="FAD/NAD(P)-binding domain"/>
    <property type="match status" value="1"/>
</dbReference>
<gene>
    <name evidence="5" type="ORF">PGQ11_012556</name>
</gene>
<dbReference type="PANTHER" id="PTHR48105">
    <property type="entry name" value="THIOREDOXIN REDUCTASE 1-RELATED-RELATED"/>
    <property type="match status" value="1"/>
</dbReference>
<sequence>MGSTVASPLMDVLIIGGGPAGLAVATGLARQLYTAVVFDSGVYRNALTKHMHNVPTWDHRDPAEFRAKAKSDLLARYSTVQFEQTKIESIIRVQHGRFQATGSDGRTWTGRKLVLASGMTDVAPDIKGYASCWAQGIYHCLFCHGYEDKGVASAGVLAIGDIGNVGGALHMARMAKRLTPKVTIYTDGADALSGELVLGKGDDAVINVENRRIQQVEKGNTTGSEVIIHFEDGTSVSEGFIVHKPKSQINGPFAKQLSLELTEQGVIKSTAPFYESSVKGVFAVGDCATPVPAVTNALAMGAFAAAGLVSQLQVEPLEPASI</sequence>
<dbReference type="Pfam" id="PF07992">
    <property type="entry name" value="Pyr_redox_2"/>
    <property type="match status" value="1"/>
</dbReference>
<evidence type="ECO:0000256" key="2">
    <source>
        <dbReference type="ARBA" id="ARBA00022630"/>
    </source>
</evidence>
<dbReference type="EMBL" id="JAPCWZ010000007">
    <property type="protein sequence ID" value="KAK8856644.1"/>
    <property type="molecule type" value="Genomic_DNA"/>
</dbReference>
<keyword evidence="2" id="KW-0285">Flavoprotein</keyword>
<keyword evidence="3" id="KW-0560">Oxidoreductase</keyword>
<evidence type="ECO:0000313" key="6">
    <source>
        <dbReference type="Proteomes" id="UP001390339"/>
    </source>
</evidence>
<evidence type="ECO:0000256" key="1">
    <source>
        <dbReference type="ARBA" id="ARBA00009333"/>
    </source>
</evidence>
<name>A0ABR2I3C4_9PEZI</name>
<comment type="caution">
    <text evidence="5">The sequence shown here is derived from an EMBL/GenBank/DDBJ whole genome shotgun (WGS) entry which is preliminary data.</text>
</comment>
<feature type="domain" description="FAD/NAD(P)-binding" evidence="4">
    <location>
        <begin position="10"/>
        <end position="301"/>
    </location>
</feature>
<keyword evidence="6" id="KW-1185">Reference proteome</keyword>
<proteinExistence type="inferred from homology"/>
<dbReference type="InterPro" id="IPR023753">
    <property type="entry name" value="FAD/NAD-binding_dom"/>
</dbReference>
<dbReference type="PRINTS" id="PR00469">
    <property type="entry name" value="PNDRDTASEII"/>
</dbReference>
<evidence type="ECO:0000313" key="5">
    <source>
        <dbReference type="EMBL" id="KAK8856644.1"/>
    </source>
</evidence>
<comment type="similarity">
    <text evidence="1">Belongs to the class-II pyridine nucleotide-disulfide oxidoreductase family.</text>
</comment>
<dbReference type="Gene3D" id="3.50.50.60">
    <property type="entry name" value="FAD/NAD(P)-binding domain"/>
    <property type="match status" value="2"/>
</dbReference>
<organism evidence="5 6">
    <name type="scientific">Apiospora arundinis</name>
    <dbReference type="NCBI Taxonomy" id="335852"/>
    <lineage>
        <taxon>Eukaryota</taxon>
        <taxon>Fungi</taxon>
        <taxon>Dikarya</taxon>
        <taxon>Ascomycota</taxon>
        <taxon>Pezizomycotina</taxon>
        <taxon>Sordariomycetes</taxon>
        <taxon>Xylariomycetidae</taxon>
        <taxon>Amphisphaeriales</taxon>
        <taxon>Apiosporaceae</taxon>
        <taxon>Apiospora</taxon>
    </lineage>
</organism>
<accession>A0ABR2I3C4</accession>
<reference evidence="5 6" key="1">
    <citation type="journal article" date="2024" name="IMA Fungus">
        <title>Apiospora arundinis, a panoply of carbohydrate-active enzymes and secondary metabolites.</title>
        <authorList>
            <person name="Sorensen T."/>
            <person name="Petersen C."/>
            <person name="Muurmann A.T."/>
            <person name="Christiansen J.V."/>
            <person name="Brundto M.L."/>
            <person name="Overgaard C.K."/>
            <person name="Boysen A.T."/>
            <person name="Wollenberg R.D."/>
            <person name="Larsen T.O."/>
            <person name="Sorensen J.L."/>
            <person name="Nielsen K.L."/>
            <person name="Sondergaard T.E."/>
        </authorList>
    </citation>
    <scope>NUCLEOTIDE SEQUENCE [LARGE SCALE GENOMIC DNA]</scope>
    <source>
        <strain evidence="5 6">AAU 773</strain>
    </source>
</reference>
<dbReference type="InterPro" id="IPR050097">
    <property type="entry name" value="Ferredoxin-NADP_redctase_2"/>
</dbReference>
<evidence type="ECO:0000256" key="3">
    <source>
        <dbReference type="ARBA" id="ARBA00023002"/>
    </source>
</evidence>
<evidence type="ECO:0000259" key="4">
    <source>
        <dbReference type="Pfam" id="PF07992"/>
    </source>
</evidence>
<protein>
    <submittedName>
        <fullName evidence="5">Thioredoxin reductase GliT</fullName>
    </submittedName>
</protein>
<dbReference type="PRINTS" id="PR00368">
    <property type="entry name" value="FADPNR"/>
</dbReference>
<dbReference type="Proteomes" id="UP001390339">
    <property type="component" value="Unassembled WGS sequence"/>
</dbReference>